<sequence length="68" mass="8012">MSSEQIDTQNQLGVEVYCSIQPIPFVIDFDTGLVYRDPLRLRLRRVGNTVRYSMYPLKDRLMRALYAE</sequence>
<dbReference type="AlphaFoldDB" id="A0A0W1R2V3"/>
<keyword evidence="2" id="KW-1185">Reference proteome</keyword>
<name>A0A0W1R2V3_9EURY</name>
<evidence type="ECO:0000313" key="1">
    <source>
        <dbReference type="EMBL" id="KTG07637.1"/>
    </source>
</evidence>
<protein>
    <submittedName>
        <fullName evidence="1">Uncharacterized protein</fullName>
    </submittedName>
</protein>
<dbReference type="Proteomes" id="UP000054387">
    <property type="component" value="Unassembled WGS sequence"/>
</dbReference>
<evidence type="ECO:0000313" key="2">
    <source>
        <dbReference type="Proteomes" id="UP000054387"/>
    </source>
</evidence>
<reference evidence="1 2" key="1">
    <citation type="submission" date="2015-12" db="EMBL/GenBank/DDBJ databases">
        <title>Haloprofundus marisrubri gen. nov., sp. nov., an extremely halophilic archaeon isolated from the Discovery deep brine-seawater interface in the Red Sea.</title>
        <authorList>
            <person name="Zhang G."/>
            <person name="Stingl U."/>
            <person name="Rashid M."/>
        </authorList>
    </citation>
    <scope>NUCLEOTIDE SEQUENCE [LARGE SCALE GENOMIC DNA]</scope>
    <source>
        <strain evidence="1 2">SB9</strain>
    </source>
</reference>
<organism evidence="1 2">
    <name type="scientific">Haloprofundus marisrubri</name>
    <dbReference type="NCBI Taxonomy" id="1514971"/>
    <lineage>
        <taxon>Archaea</taxon>
        <taxon>Methanobacteriati</taxon>
        <taxon>Methanobacteriota</taxon>
        <taxon>Stenosarchaea group</taxon>
        <taxon>Halobacteria</taxon>
        <taxon>Halobacteriales</taxon>
        <taxon>Haloferacaceae</taxon>
        <taxon>Haloprofundus</taxon>
    </lineage>
</organism>
<dbReference type="EMBL" id="LOPU01000041">
    <property type="protein sequence ID" value="KTG07637.1"/>
    <property type="molecule type" value="Genomic_DNA"/>
</dbReference>
<accession>A0A0W1R2V3</accession>
<proteinExistence type="predicted"/>
<gene>
    <name evidence="1" type="ORF">AUR64_02980</name>
</gene>
<comment type="caution">
    <text evidence="1">The sequence shown here is derived from an EMBL/GenBank/DDBJ whole genome shotgun (WGS) entry which is preliminary data.</text>
</comment>